<protein>
    <recommendedName>
        <fullName evidence="2">Mutator-like transposase domain-containing protein</fullName>
    </recommendedName>
</protein>
<keyword evidence="4" id="KW-1185">Reference proteome</keyword>
<dbReference type="EMBL" id="JAWQEG010000500">
    <property type="protein sequence ID" value="KAK3889272.1"/>
    <property type="molecule type" value="Genomic_DNA"/>
</dbReference>
<comment type="caution">
    <text evidence="3">The sequence shown here is derived from an EMBL/GenBank/DDBJ whole genome shotgun (WGS) entry which is preliminary data.</text>
</comment>
<organism evidence="3 4">
    <name type="scientific">Petrolisthes cinctipes</name>
    <name type="common">Flat porcelain crab</name>
    <dbReference type="NCBI Taxonomy" id="88211"/>
    <lineage>
        <taxon>Eukaryota</taxon>
        <taxon>Metazoa</taxon>
        <taxon>Ecdysozoa</taxon>
        <taxon>Arthropoda</taxon>
        <taxon>Crustacea</taxon>
        <taxon>Multicrustacea</taxon>
        <taxon>Malacostraca</taxon>
        <taxon>Eumalacostraca</taxon>
        <taxon>Eucarida</taxon>
        <taxon>Decapoda</taxon>
        <taxon>Pleocyemata</taxon>
        <taxon>Anomura</taxon>
        <taxon>Galatheoidea</taxon>
        <taxon>Porcellanidae</taxon>
        <taxon>Petrolisthes</taxon>
    </lineage>
</organism>
<reference evidence="3" key="1">
    <citation type="submission" date="2023-10" db="EMBL/GenBank/DDBJ databases">
        <title>Genome assemblies of two species of porcelain crab, Petrolisthes cinctipes and Petrolisthes manimaculis (Anomura: Porcellanidae).</title>
        <authorList>
            <person name="Angst P."/>
        </authorList>
    </citation>
    <scope>NUCLEOTIDE SEQUENCE</scope>
    <source>
        <strain evidence="3">PB745_01</strain>
        <tissue evidence="3">Gill</tissue>
    </source>
</reference>
<proteinExistence type="predicted"/>
<feature type="region of interest" description="Disordered" evidence="1">
    <location>
        <begin position="1"/>
        <end position="44"/>
    </location>
</feature>
<evidence type="ECO:0000256" key="1">
    <source>
        <dbReference type="SAM" id="MobiDB-lite"/>
    </source>
</evidence>
<name>A0AAE1GAY7_PETCI</name>
<sequence>MPRIKGSKKRRSLSMSVKMKEYHRKKEKEEENVEARASSPRRPRHYPLPPPLYHLLPLVLSALLVSGLRLPVFQSHTYNRYQERIQIIAQRKYNKVNESVVKAVFEYYSKELDVAPDNDGILNIEVVFDATWMTRGHSSLIGVGAVIEAHTGFVLDGHAFSKYCNAFIYWDRKVKENKKLIAKYKNWKASHECQESSGKMEAAAATALWSRSLNKKLKYTVFVGDGDSSAYKAVCDLNNREGPYGKDCTVVKEYVNHVSKRVGKRLRTLKKKLTVPVQTKKGKTVMRSKIGGIGELSDRVIDKMAHYYGNTIRRHVGTGTTVEELKKTIFATFYHLTSTDTDPQHQDCPQGKGSWCFYNDAISNNKTPQSHNKMKVHLHNIAKDDLKHIEAIYKDLTEPNLLSRCMKGRTQNVNESFHSKMWKKSVKTKFHGLGTVKYAFHTAALEHNVGYESGSLFPEVIGGLPTVSGLADQEVARERASTKVSAVKTKRRKTEGGASTSGYAPGAF</sequence>
<feature type="region of interest" description="Disordered" evidence="1">
    <location>
        <begin position="482"/>
        <end position="508"/>
    </location>
</feature>
<dbReference type="Pfam" id="PF20700">
    <property type="entry name" value="Mutator"/>
    <property type="match status" value="1"/>
</dbReference>
<feature type="compositionally biased region" description="Basic residues" evidence="1">
    <location>
        <begin position="1"/>
        <end position="12"/>
    </location>
</feature>
<accession>A0AAE1GAY7</accession>
<evidence type="ECO:0000313" key="3">
    <source>
        <dbReference type="EMBL" id="KAK3889272.1"/>
    </source>
</evidence>
<gene>
    <name evidence="3" type="ORF">Pcinc_006716</name>
</gene>
<evidence type="ECO:0000313" key="4">
    <source>
        <dbReference type="Proteomes" id="UP001286313"/>
    </source>
</evidence>
<dbReference type="InterPro" id="IPR049012">
    <property type="entry name" value="Mutator_transp_dom"/>
</dbReference>
<evidence type="ECO:0000259" key="2">
    <source>
        <dbReference type="Pfam" id="PF20700"/>
    </source>
</evidence>
<dbReference type="Proteomes" id="UP001286313">
    <property type="component" value="Unassembled WGS sequence"/>
</dbReference>
<dbReference type="AlphaFoldDB" id="A0AAE1GAY7"/>
<feature type="domain" description="Mutator-like transposase" evidence="2">
    <location>
        <begin position="65"/>
        <end position="356"/>
    </location>
</feature>